<dbReference type="RefSeq" id="WP_108004123.1">
    <property type="nucleotide sequence ID" value="NZ_JBHEEX010000010.1"/>
</dbReference>
<dbReference type="AlphaFoldDB" id="A0A2T5B1A5"/>
<sequence>MKLIDTDHPIYRPLWVRLLLVGFCAAWTAFEYHNGQTTWGLIFLVITAYAFAQLLVFYKPANTAGKQPDETGES</sequence>
<gene>
    <name evidence="2" type="ORF">C7449_107169</name>
</gene>
<dbReference type="OrthoDB" id="7362327at2"/>
<feature type="transmembrane region" description="Helical" evidence="1">
    <location>
        <begin position="12"/>
        <end position="30"/>
    </location>
</feature>
<organism evidence="2 3">
    <name type="scientific">Mycoplana dimorpha</name>
    <dbReference type="NCBI Taxonomy" id="28320"/>
    <lineage>
        <taxon>Bacteria</taxon>
        <taxon>Pseudomonadati</taxon>
        <taxon>Pseudomonadota</taxon>
        <taxon>Alphaproteobacteria</taxon>
        <taxon>Hyphomicrobiales</taxon>
        <taxon>Rhizobiaceae</taxon>
        <taxon>Mycoplana</taxon>
    </lineage>
</organism>
<keyword evidence="1" id="KW-0812">Transmembrane</keyword>
<comment type="caution">
    <text evidence="2">The sequence shown here is derived from an EMBL/GenBank/DDBJ whole genome shotgun (WGS) entry which is preliminary data.</text>
</comment>
<dbReference type="EMBL" id="PZZZ01000007">
    <property type="protein sequence ID" value="PTM92756.1"/>
    <property type="molecule type" value="Genomic_DNA"/>
</dbReference>
<proteinExistence type="predicted"/>
<protein>
    <recommendedName>
        <fullName evidence="4">DUF3329 domain-containing protein</fullName>
    </recommendedName>
</protein>
<name>A0A2T5B1A5_MYCDI</name>
<feature type="transmembrane region" description="Helical" evidence="1">
    <location>
        <begin position="36"/>
        <end position="58"/>
    </location>
</feature>
<reference evidence="2 3" key="1">
    <citation type="submission" date="2018-04" db="EMBL/GenBank/DDBJ databases">
        <title>Genomic Encyclopedia of Type Strains, Phase IV (KMG-IV): sequencing the most valuable type-strain genomes for metagenomic binning, comparative biology and taxonomic classification.</title>
        <authorList>
            <person name="Goeker M."/>
        </authorList>
    </citation>
    <scope>NUCLEOTIDE SEQUENCE [LARGE SCALE GENOMIC DNA]</scope>
    <source>
        <strain evidence="2 3">DSM 7138</strain>
    </source>
</reference>
<evidence type="ECO:0000313" key="2">
    <source>
        <dbReference type="EMBL" id="PTM92756.1"/>
    </source>
</evidence>
<keyword evidence="3" id="KW-1185">Reference proteome</keyword>
<evidence type="ECO:0008006" key="4">
    <source>
        <dbReference type="Google" id="ProtNLM"/>
    </source>
</evidence>
<evidence type="ECO:0000256" key="1">
    <source>
        <dbReference type="SAM" id="Phobius"/>
    </source>
</evidence>
<accession>A0A2T5B1A5</accession>
<evidence type="ECO:0000313" key="3">
    <source>
        <dbReference type="Proteomes" id="UP000241247"/>
    </source>
</evidence>
<keyword evidence="1" id="KW-1133">Transmembrane helix</keyword>
<keyword evidence="1" id="KW-0472">Membrane</keyword>
<dbReference type="Proteomes" id="UP000241247">
    <property type="component" value="Unassembled WGS sequence"/>
</dbReference>